<evidence type="ECO:0000313" key="4">
    <source>
        <dbReference type="EMBL" id="MEJ8858360.1"/>
    </source>
</evidence>
<protein>
    <submittedName>
        <fullName evidence="4">Type IV pilus modification protein PilV</fullName>
    </submittedName>
</protein>
<evidence type="ECO:0000256" key="2">
    <source>
        <dbReference type="SAM" id="Phobius"/>
    </source>
</evidence>
<gene>
    <name evidence="4" type="primary">pilV</name>
    <name evidence="4" type="ORF">WKW79_27585</name>
</gene>
<sequence>MSQPTPDRHQPPRAPRHQHRQTSLKGATLIEALVSLLVMSFGLLGLAGLQASGLTFQKSAWSMHRVTDITSDIGERIRANPKAVDANYKYDANYATGKAATRTKLNCRTTGTCSAADIAADDITDLLLKAQTLLPQGAMQITGTRVDGFVVTSMYMDKDFLTTAGALDQTPTCSGTPTGIDARNCCPTAAAAPAGVRCRNFTIIP</sequence>
<feature type="transmembrane region" description="Helical" evidence="2">
    <location>
        <begin position="32"/>
        <end position="56"/>
    </location>
</feature>
<dbReference type="InterPro" id="IPR054402">
    <property type="entry name" value="Tt1218-like_dom"/>
</dbReference>
<keyword evidence="2" id="KW-1133">Transmembrane helix</keyword>
<comment type="caution">
    <text evidence="4">The sequence shown here is derived from an EMBL/GenBank/DDBJ whole genome shotgun (WGS) entry which is preliminary data.</text>
</comment>
<feature type="domain" description="Type IV pilin Tt1218-like" evidence="3">
    <location>
        <begin position="66"/>
        <end position="123"/>
    </location>
</feature>
<accession>A0ABU8XES8</accession>
<organism evidence="4 5">
    <name type="scientific">Variovorax robiniae</name>
    <dbReference type="NCBI Taxonomy" id="1836199"/>
    <lineage>
        <taxon>Bacteria</taxon>
        <taxon>Pseudomonadati</taxon>
        <taxon>Pseudomonadota</taxon>
        <taxon>Betaproteobacteria</taxon>
        <taxon>Burkholderiales</taxon>
        <taxon>Comamonadaceae</taxon>
        <taxon>Variovorax</taxon>
    </lineage>
</organism>
<dbReference type="Pfam" id="PF22150">
    <property type="entry name" value="Tt1218-like"/>
    <property type="match status" value="1"/>
</dbReference>
<keyword evidence="2" id="KW-0812">Transmembrane</keyword>
<dbReference type="InterPro" id="IPR013362">
    <property type="entry name" value="Pilus_4_PilV"/>
</dbReference>
<dbReference type="Proteomes" id="UP001367030">
    <property type="component" value="Unassembled WGS sequence"/>
</dbReference>
<feature type="compositionally biased region" description="Basic and acidic residues" evidence="1">
    <location>
        <begin position="1"/>
        <end position="10"/>
    </location>
</feature>
<evidence type="ECO:0000313" key="5">
    <source>
        <dbReference type="Proteomes" id="UP001367030"/>
    </source>
</evidence>
<keyword evidence="2" id="KW-0472">Membrane</keyword>
<evidence type="ECO:0000259" key="3">
    <source>
        <dbReference type="Pfam" id="PF22150"/>
    </source>
</evidence>
<evidence type="ECO:0000256" key="1">
    <source>
        <dbReference type="SAM" id="MobiDB-lite"/>
    </source>
</evidence>
<reference evidence="4 5" key="1">
    <citation type="submission" date="2024-03" db="EMBL/GenBank/DDBJ databases">
        <title>Novel species of the genus Variovorax.</title>
        <authorList>
            <person name="Liu Q."/>
            <person name="Xin Y.-H."/>
        </authorList>
    </citation>
    <scope>NUCLEOTIDE SEQUENCE [LARGE SCALE GENOMIC DNA]</scope>
    <source>
        <strain evidence="4 5">KACC 18901</strain>
    </source>
</reference>
<dbReference type="NCBIfam" id="TIGR02523">
    <property type="entry name" value="type_IV_pilV"/>
    <property type="match status" value="1"/>
</dbReference>
<keyword evidence="5" id="KW-1185">Reference proteome</keyword>
<proteinExistence type="predicted"/>
<dbReference type="EMBL" id="JBBKZS010000016">
    <property type="protein sequence ID" value="MEJ8858360.1"/>
    <property type="molecule type" value="Genomic_DNA"/>
</dbReference>
<dbReference type="RefSeq" id="WP_340338423.1">
    <property type="nucleotide sequence ID" value="NZ_JBBKZS010000016.1"/>
</dbReference>
<feature type="region of interest" description="Disordered" evidence="1">
    <location>
        <begin position="1"/>
        <end position="22"/>
    </location>
</feature>
<name>A0ABU8XES8_9BURK</name>